<feature type="transmembrane region" description="Helical" evidence="11">
    <location>
        <begin position="478"/>
        <end position="497"/>
    </location>
</feature>
<organism evidence="13 14">
    <name type="scientific">Romanomermis culicivorax</name>
    <name type="common">Nematode worm</name>
    <dbReference type="NCBI Taxonomy" id="13658"/>
    <lineage>
        <taxon>Eukaryota</taxon>
        <taxon>Metazoa</taxon>
        <taxon>Ecdysozoa</taxon>
        <taxon>Nematoda</taxon>
        <taxon>Enoplea</taxon>
        <taxon>Dorylaimia</taxon>
        <taxon>Mermithida</taxon>
        <taxon>Mermithoidea</taxon>
        <taxon>Mermithidae</taxon>
        <taxon>Romanomermis</taxon>
    </lineage>
</organism>
<dbReference type="GO" id="GO:0004572">
    <property type="term" value="F:mannosyl-oligosaccharide 1,3-1,6-alpha-mannosidase activity"/>
    <property type="evidence" value="ECO:0007669"/>
    <property type="project" value="UniProtKB-EC"/>
</dbReference>
<feature type="domain" description="Glycoside hydrolase family 38 central" evidence="12">
    <location>
        <begin position="372"/>
        <end position="458"/>
    </location>
</feature>
<evidence type="ECO:0000259" key="12">
    <source>
        <dbReference type="SMART" id="SM00872"/>
    </source>
</evidence>
<dbReference type="SUPFAM" id="SSF88688">
    <property type="entry name" value="Families 57/38 glycoside transferase middle domain"/>
    <property type="match status" value="1"/>
</dbReference>
<keyword evidence="3" id="KW-0479">Metal-binding</keyword>
<evidence type="ECO:0000256" key="2">
    <source>
        <dbReference type="ARBA" id="ARBA00009792"/>
    </source>
</evidence>
<comment type="function">
    <text evidence="7">Catalyzes the first committed step in the biosynthesis of complex N-glycans. It controls conversion of high mannose to complex N-glycans; the final hydrolytic step in the N-glycan maturation pathway.</text>
</comment>
<dbReference type="GO" id="GO:0006013">
    <property type="term" value="P:mannose metabolic process"/>
    <property type="evidence" value="ECO:0007669"/>
    <property type="project" value="InterPro"/>
</dbReference>
<dbReference type="Gene3D" id="3.20.110.10">
    <property type="entry name" value="Glycoside hydrolase 38, N terminal domain"/>
    <property type="match status" value="1"/>
</dbReference>
<keyword evidence="11" id="KW-1133">Transmembrane helix</keyword>
<dbReference type="GO" id="GO:0000139">
    <property type="term" value="C:Golgi membrane"/>
    <property type="evidence" value="ECO:0007669"/>
    <property type="project" value="TreeGrafter"/>
</dbReference>
<keyword evidence="5" id="KW-0862">Zinc</keyword>
<evidence type="ECO:0000256" key="1">
    <source>
        <dbReference type="ARBA" id="ARBA00001947"/>
    </source>
</evidence>
<comment type="similarity">
    <text evidence="2">Belongs to the glycosyl hydrolase 38 family.</text>
</comment>
<dbReference type="SUPFAM" id="SSF88713">
    <property type="entry name" value="Glycoside hydrolase/deacetylase"/>
    <property type="match status" value="1"/>
</dbReference>
<dbReference type="InterPro" id="IPR000602">
    <property type="entry name" value="Glyco_hydro_38_N"/>
</dbReference>
<comment type="catalytic activity">
    <reaction evidence="10">
        <text>N(4)-{beta-D-GlcNAc-(1-&gt;2)-alpha-D-Man-(1-&gt;3)-[alpha-D-Man-(1-&gt;3)-[alpha-D-Man-(1-&gt;6)]-alpha-D-Man-(1-&gt;6)]-beta-D-Man-(1-&gt;4)-beta-D-GlcNAc-(1-&gt;4)-beta-D-GlcNAc}-L-asparaginyl-[protein] + 2 H2O = 2 alpha-D-mannopyranose + an N(4)-{beta-D-GlcNAc-(1-&gt;2)-alpha-D-Man-(1-&gt;3)-[alpha-D-Man-(1-&gt;6)]-beta-D-Man-(1-&gt;4)-beta-D-GlcNAc-(1-&gt;4)-beta-D-GlcNAc}-L-asparaginyl-[protein]</text>
        <dbReference type="Rhea" id="RHEA:56052"/>
        <dbReference type="Rhea" id="RHEA-COMP:14368"/>
        <dbReference type="Rhea" id="RHEA-COMP:14369"/>
        <dbReference type="ChEBI" id="CHEBI:15377"/>
        <dbReference type="ChEBI" id="CHEBI:28729"/>
        <dbReference type="ChEBI" id="CHEBI:60615"/>
        <dbReference type="ChEBI" id="CHEBI:60625"/>
        <dbReference type="EC" id="3.2.1.114"/>
    </reaction>
</comment>
<accession>A0A915L3E9</accession>
<dbReference type="PANTHER" id="PTHR11607:SF3">
    <property type="entry name" value="LYSOSOMAL ALPHA-MANNOSIDASE"/>
    <property type="match status" value="1"/>
</dbReference>
<dbReference type="Gene3D" id="1.20.1270.50">
    <property type="entry name" value="Glycoside hydrolase family 38, central domain"/>
    <property type="match status" value="1"/>
</dbReference>
<evidence type="ECO:0000256" key="8">
    <source>
        <dbReference type="ARBA" id="ARBA00066412"/>
    </source>
</evidence>
<evidence type="ECO:0000256" key="3">
    <source>
        <dbReference type="ARBA" id="ARBA00022723"/>
    </source>
</evidence>
<dbReference type="AlphaFoldDB" id="A0A915L3E9"/>
<keyword evidence="11" id="KW-0812">Transmembrane</keyword>
<evidence type="ECO:0000313" key="13">
    <source>
        <dbReference type="Proteomes" id="UP000887565"/>
    </source>
</evidence>
<dbReference type="InterPro" id="IPR028995">
    <property type="entry name" value="Glyco_hydro_57/38_cen_sf"/>
</dbReference>
<dbReference type="InterPro" id="IPR037094">
    <property type="entry name" value="Glyco_hydro_38_cen_sf"/>
</dbReference>
<dbReference type="Pfam" id="PF01074">
    <property type="entry name" value="Glyco_hydro_38N"/>
    <property type="match status" value="1"/>
</dbReference>
<dbReference type="PANTHER" id="PTHR11607">
    <property type="entry name" value="ALPHA-MANNOSIDASE"/>
    <property type="match status" value="1"/>
</dbReference>
<dbReference type="Pfam" id="PF09261">
    <property type="entry name" value="Alpha-mann_mid"/>
    <property type="match status" value="1"/>
</dbReference>
<keyword evidence="11" id="KW-0472">Membrane</keyword>
<evidence type="ECO:0000256" key="7">
    <source>
        <dbReference type="ARBA" id="ARBA00059516"/>
    </source>
</evidence>
<dbReference type="EC" id="3.2.1.114" evidence="8"/>
<dbReference type="InterPro" id="IPR050843">
    <property type="entry name" value="Glycosyl_Hydrlase_38"/>
</dbReference>
<comment type="cofactor">
    <cofactor evidence="1">
        <name>Zn(2+)</name>
        <dbReference type="ChEBI" id="CHEBI:29105"/>
    </cofactor>
</comment>
<evidence type="ECO:0000256" key="10">
    <source>
        <dbReference type="ARBA" id="ARBA00093232"/>
    </source>
</evidence>
<evidence type="ECO:0000256" key="9">
    <source>
        <dbReference type="ARBA" id="ARBA00083602"/>
    </source>
</evidence>
<evidence type="ECO:0000256" key="6">
    <source>
        <dbReference type="ARBA" id="ARBA00023295"/>
    </source>
</evidence>
<reference evidence="14" key="1">
    <citation type="submission" date="2022-11" db="UniProtKB">
        <authorList>
            <consortium name="WormBaseParasite"/>
        </authorList>
    </citation>
    <scope>IDENTIFICATION</scope>
</reference>
<keyword evidence="4" id="KW-0378">Hydrolase</keyword>
<proteinExistence type="inferred from homology"/>
<evidence type="ECO:0000256" key="4">
    <source>
        <dbReference type="ARBA" id="ARBA00022801"/>
    </source>
</evidence>
<dbReference type="Proteomes" id="UP000887565">
    <property type="component" value="Unplaced"/>
</dbReference>
<dbReference type="GO" id="GO:0006491">
    <property type="term" value="P:N-glycan processing"/>
    <property type="evidence" value="ECO:0007669"/>
    <property type="project" value="TreeGrafter"/>
</dbReference>
<protein>
    <recommendedName>
        <fullName evidence="8">mannosyl-oligosaccharide 1,3-1,6-alpha-mannosidase</fullName>
        <ecNumber evidence="8">3.2.1.114</ecNumber>
    </recommendedName>
    <alternativeName>
        <fullName evidence="9">Mannosyl-oligosaccharide 1,3-1,6-alpha-mannosidase</fullName>
    </alternativeName>
</protein>
<dbReference type="SMART" id="SM00872">
    <property type="entry name" value="Alpha-mann_mid"/>
    <property type="match status" value="1"/>
</dbReference>
<dbReference type="CDD" id="cd10809">
    <property type="entry name" value="GH38N_AMII_GMII_SfManIII_like"/>
    <property type="match status" value="1"/>
</dbReference>
<dbReference type="GO" id="GO:0046872">
    <property type="term" value="F:metal ion binding"/>
    <property type="evidence" value="ECO:0007669"/>
    <property type="project" value="UniProtKB-KW"/>
</dbReference>
<keyword evidence="13" id="KW-1185">Reference proteome</keyword>
<evidence type="ECO:0000256" key="11">
    <source>
        <dbReference type="SAM" id="Phobius"/>
    </source>
</evidence>
<dbReference type="OMA" id="ISFFELW"/>
<dbReference type="WBParaSite" id="nRc.2.0.1.t45598-RA">
    <property type="protein sequence ID" value="nRc.2.0.1.t45598-RA"/>
    <property type="gene ID" value="nRc.2.0.1.g45598"/>
</dbReference>
<dbReference type="InterPro" id="IPR011330">
    <property type="entry name" value="Glyco_hydro/deAcase_b/a-brl"/>
</dbReference>
<sequence length="498" mass="59006">MLKFDNLDGGVWKQGWNVTYDRKSLENEQTPKLKVFVVPHSHCDPGWIKTFDEYYKEQTKHILDGMTEKLDAESRMKFIYAEISFFERWWRDAGEEKRQKVKNLIKSGQFEIVTGAWVMTDEANSHYFATIDQIIEGNQWVYNHLDFIPKNHWSIDPFGLTPTMAHFTKLAGLSSMAVQRVHYSVKKYLAMNKKLEFYWRQLWNENQEQDMFCHIFPFYSYDVPHTCGPEPKVCCQFDFRRLPGFGMACPWQVAPSLITEKNVEERAFTLLDQYRKKAQLYKTEVLLVPLGDDFRYDSAQEWDHQFENYQKLFDFMNKKTEWNVEARFGTLNDYFKSLDNSVSVKKGSSSDKKSYFPVLSGDFFTYADRDHHYWSGYYTTRPFYKRMDRLLQQHLRAAEIIFSLANTRAKKQKVDGFKGEILFPMLVNARRNMGLFQHHDGVTGTAKDNVMMDYGHKYVFFTVKIRSKLLTLVPIHQALKFLTLVLIFWFFSLLFLIS</sequence>
<dbReference type="FunFam" id="3.20.110.10:FF:000003">
    <property type="entry name" value="Alpha-mannosidase"/>
    <property type="match status" value="1"/>
</dbReference>
<evidence type="ECO:0000256" key="5">
    <source>
        <dbReference type="ARBA" id="ARBA00022833"/>
    </source>
</evidence>
<dbReference type="InterPro" id="IPR027291">
    <property type="entry name" value="Glyco_hydro_38_N_sf"/>
</dbReference>
<evidence type="ECO:0000313" key="14">
    <source>
        <dbReference type="WBParaSite" id="nRc.2.0.1.t45598-RA"/>
    </source>
</evidence>
<keyword evidence="6" id="KW-0326">Glycosidase</keyword>
<name>A0A915L3E9_ROMCU</name>
<dbReference type="FunFam" id="1.20.1270.50:FF:000001">
    <property type="entry name" value="Alpha-mannosidase"/>
    <property type="match status" value="1"/>
</dbReference>
<dbReference type="InterPro" id="IPR015341">
    <property type="entry name" value="Glyco_hydro_38_cen"/>
</dbReference>